<proteinExistence type="predicted"/>
<reference evidence="1" key="1">
    <citation type="submission" date="2018-05" db="EMBL/GenBank/DDBJ databases">
        <authorList>
            <person name="Lanie J.A."/>
            <person name="Ng W.-L."/>
            <person name="Kazmierczak K.M."/>
            <person name="Andrzejewski T.M."/>
            <person name="Davidsen T.M."/>
            <person name="Wayne K.J."/>
            <person name="Tettelin H."/>
            <person name="Glass J.I."/>
            <person name="Rusch D."/>
            <person name="Podicherti R."/>
            <person name="Tsui H.-C.T."/>
            <person name="Winkler M.E."/>
        </authorList>
    </citation>
    <scope>NUCLEOTIDE SEQUENCE</scope>
</reference>
<accession>A0A382L0J4</accession>
<protein>
    <submittedName>
        <fullName evidence="1">Uncharacterized protein</fullName>
    </submittedName>
</protein>
<sequence length="53" mass="6095">MRGIPEARQAIDRHWSGPNPPILIAWTVFDQPCLSLFPVFLDSLTYQSYIYGL</sequence>
<dbReference type="AlphaFoldDB" id="A0A382L0J4"/>
<gene>
    <name evidence="1" type="ORF">METZ01_LOCUS281371</name>
</gene>
<name>A0A382L0J4_9ZZZZ</name>
<dbReference type="EMBL" id="UINC01083120">
    <property type="protein sequence ID" value="SVC28517.1"/>
    <property type="molecule type" value="Genomic_DNA"/>
</dbReference>
<organism evidence="1">
    <name type="scientific">marine metagenome</name>
    <dbReference type="NCBI Taxonomy" id="408172"/>
    <lineage>
        <taxon>unclassified sequences</taxon>
        <taxon>metagenomes</taxon>
        <taxon>ecological metagenomes</taxon>
    </lineage>
</organism>
<evidence type="ECO:0000313" key="1">
    <source>
        <dbReference type="EMBL" id="SVC28517.1"/>
    </source>
</evidence>